<dbReference type="AlphaFoldDB" id="A0A150WHI8"/>
<dbReference type="InterPro" id="IPR019734">
    <property type="entry name" value="TPR_rpt"/>
</dbReference>
<dbReference type="InterPro" id="IPR011990">
    <property type="entry name" value="TPR-like_helical_dom_sf"/>
</dbReference>
<dbReference type="RefSeq" id="WP_061836301.1">
    <property type="nucleotide sequence ID" value="NZ_LUKE01000004.1"/>
</dbReference>
<comment type="caution">
    <text evidence="2">The sequence shown here is derived from an EMBL/GenBank/DDBJ whole genome shotgun (WGS) entry which is preliminary data.</text>
</comment>
<organism evidence="2 3">
    <name type="scientific">Bdellovibrio bacteriovorus</name>
    <dbReference type="NCBI Taxonomy" id="959"/>
    <lineage>
        <taxon>Bacteria</taxon>
        <taxon>Pseudomonadati</taxon>
        <taxon>Bdellovibrionota</taxon>
        <taxon>Bdellovibrionia</taxon>
        <taxon>Bdellovibrionales</taxon>
        <taxon>Pseudobdellovibrionaceae</taxon>
        <taxon>Bdellovibrio</taxon>
    </lineage>
</organism>
<sequence length="283" mass="32223">MKIDASTVEKYQKILEKDPNSQVFAPLAEAYREMGLLPEAQKVVTAGVQRHPQFVGGLVTFARVYRDLKQPLKALEALKTATSLASENILAHQLMGEIYLSSKKPKEALRAFKMVLFLNPQSQIAQKAVQKLESLTADEYEEDVFSMTKLPELHAESTDSVDSLDALMLEETPEVAPAEEKMVVKPLANDRQKAMERMLSLIDAFIVRNDLEKAHALLKDTRLEFGENAEIQRRMKTLQVRYNDSDDATPLRPLQPRDQVIRERKIEVLQMMLRKIEDYRGLA</sequence>
<dbReference type="OrthoDB" id="5290263at2"/>
<protein>
    <submittedName>
        <fullName evidence="2">Uncharacterized protein</fullName>
    </submittedName>
</protein>
<evidence type="ECO:0000313" key="3">
    <source>
        <dbReference type="Proteomes" id="UP000075320"/>
    </source>
</evidence>
<dbReference type="SUPFAM" id="SSF48452">
    <property type="entry name" value="TPR-like"/>
    <property type="match status" value="2"/>
</dbReference>
<dbReference type="Proteomes" id="UP000075320">
    <property type="component" value="Unassembled WGS sequence"/>
</dbReference>
<dbReference type="PROSITE" id="PS50005">
    <property type="entry name" value="TPR"/>
    <property type="match status" value="1"/>
</dbReference>
<reference evidence="2 3" key="1">
    <citation type="submission" date="2016-03" db="EMBL/GenBank/DDBJ databases">
        <authorList>
            <person name="Ploux O."/>
        </authorList>
    </citation>
    <scope>NUCLEOTIDE SEQUENCE [LARGE SCALE GENOMIC DNA]</scope>
    <source>
        <strain evidence="2 3">R0</strain>
    </source>
</reference>
<evidence type="ECO:0000313" key="2">
    <source>
        <dbReference type="EMBL" id="KYG63058.1"/>
    </source>
</evidence>
<keyword evidence="1" id="KW-0802">TPR repeat</keyword>
<dbReference type="EMBL" id="LUKE01000004">
    <property type="protein sequence ID" value="KYG63058.1"/>
    <property type="molecule type" value="Genomic_DNA"/>
</dbReference>
<accession>A0A150WHI8</accession>
<proteinExistence type="predicted"/>
<dbReference type="Gene3D" id="1.25.40.10">
    <property type="entry name" value="Tetratricopeptide repeat domain"/>
    <property type="match status" value="1"/>
</dbReference>
<gene>
    <name evidence="2" type="ORF">AZI86_15170</name>
</gene>
<evidence type="ECO:0000256" key="1">
    <source>
        <dbReference type="PROSITE-ProRule" id="PRU00339"/>
    </source>
</evidence>
<dbReference type="Pfam" id="PF14559">
    <property type="entry name" value="TPR_19"/>
    <property type="match status" value="1"/>
</dbReference>
<name>A0A150WHI8_BDEBC</name>
<feature type="repeat" description="TPR" evidence="1">
    <location>
        <begin position="89"/>
        <end position="122"/>
    </location>
</feature>
<dbReference type="SMART" id="SM00028">
    <property type="entry name" value="TPR"/>
    <property type="match status" value="3"/>
</dbReference>
<keyword evidence="3" id="KW-1185">Reference proteome</keyword>